<protein>
    <submittedName>
        <fullName evidence="1">Uncharacterized protein</fullName>
    </submittedName>
</protein>
<organism evidence="1 2">
    <name type="scientific">Nyssa sinensis</name>
    <dbReference type="NCBI Taxonomy" id="561372"/>
    <lineage>
        <taxon>Eukaryota</taxon>
        <taxon>Viridiplantae</taxon>
        <taxon>Streptophyta</taxon>
        <taxon>Embryophyta</taxon>
        <taxon>Tracheophyta</taxon>
        <taxon>Spermatophyta</taxon>
        <taxon>Magnoliopsida</taxon>
        <taxon>eudicotyledons</taxon>
        <taxon>Gunneridae</taxon>
        <taxon>Pentapetalae</taxon>
        <taxon>asterids</taxon>
        <taxon>Cornales</taxon>
        <taxon>Nyssaceae</taxon>
        <taxon>Nyssa</taxon>
    </lineage>
</organism>
<proteinExistence type="predicted"/>
<evidence type="ECO:0000313" key="2">
    <source>
        <dbReference type="Proteomes" id="UP000325577"/>
    </source>
</evidence>
<reference evidence="1 2" key="1">
    <citation type="submission" date="2019-09" db="EMBL/GenBank/DDBJ databases">
        <title>A chromosome-level genome assembly of the Chinese tupelo Nyssa sinensis.</title>
        <authorList>
            <person name="Yang X."/>
            <person name="Kang M."/>
            <person name="Yang Y."/>
            <person name="Xiong H."/>
            <person name="Wang M."/>
            <person name="Zhang Z."/>
            <person name="Wang Z."/>
            <person name="Wu H."/>
            <person name="Ma T."/>
            <person name="Liu J."/>
            <person name="Xi Z."/>
        </authorList>
    </citation>
    <scope>NUCLEOTIDE SEQUENCE [LARGE SCALE GENOMIC DNA]</scope>
    <source>
        <strain evidence="1">J267</strain>
        <tissue evidence="1">Leaf</tissue>
    </source>
</reference>
<name>A0A5J5AYD5_9ASTE</name>
<accession>A0A5J5AYD5</accession>
<gene>
    <name evidence="1" type="ORF">F0562_030303</name>
</gene>
<dbReference type="AlphaFoldDB" id="A0A5J5AYD5"/>
<evidence type="ECO:0000313" key="1">
    <source>
        <dbReference type="EMBL" id="KAA8535300.1"/>
    </source>
</evidence>
<dbReference type="EMBL" id="CM018040">
    <property type="protein sequence ID" value="KAA8535300.1"/>
    <property type="molecule type" value="Genomic_DNA"/>
</dbReference>
<dbReference type="Proteomes" id="UP000325577">
    <property type="component" value="Linkage Group LG17"/>
</dbReference>
<dbReference type="OrthoDB" id="1749637at2759"/>
<keyword evidence="2" id="KW-1185">Reference proteome</keyword>
<sequence>MFMSALLHAPTLSCPSPSSSKLKNRFLMASSVRIAVVGDVQDDWNLEEDTKGSSVIADLFSSSSYVFLEKAGFLGVAITAVSFFSIEETSNMDGLSSGFSWTHNRATCMHLISLHDECVSSSDGSINSICFPSFHNSYA</sequence>